<evidence type="ECO:0000259" key="7">
    <source>
        <dbReference type="PROSITE" id="PS51918"/>
    </source>
</evidence>
<gene>
    <name evidence="8" type="ORF">GH714_042785</name>
</gene>
<protein>
    <recommendedName>
        <fullName evidence="7">Radical SAM core domain-containing protein</fullName>
    </recommendedName>
</protein>
<sequence length="220" mass="25232">MENKPDWLRVRMPGGAVFKEVAELVRHYGLNTGRPSRWGASHFAKCVREIRKRDSSVTVEILTPDFLGKPCAIDIIASARPDVYNHNLETVPRLYSKVRPRAKYFNSLNLLKEVKDRSPGVFTKSGFMLGLGESKEEVYQVMDDLRCAGVDFIVMGQYLQPTKNNIEVHRYVPLRSSSSTNSWRMRRGSPWLLQVRLRDLPTTLRMTSENLRNLGSHVLK</sequence>
<accession>A0A6A6JZE7</accession>
<comment type="cofactor">
    <cofactor evidence="1">
        <name>[4Fe-4S] cluster</name>
        <dbReference type="ChEBI" id="CHEBI:49883"/>
    </cofactor>
</comment>
<dbReference type="Proteomes" id="UP000467840">
    <property type="component" value="Unassembled WGS sequence"/>
</dbReference>
<keyword evidence="4" id="KW-0479">Metal-binding</keyword>
<keyword evidence="2" id="KW-0004">4Fe-4S</keyword>
<dbReference type="AlphaFoldDB" id="A0A6A6JZE7"/>
<dbReference type="PANTHER" id="PTHR10949">
    <property type="entry name" value="LIPOYL SYNTHASE"/>
    <property type="match status" value="1"/>
</dbReference>
<feature type="domain" description="Radical SAM core" evidence="7">
    <location>
        <begin position="1"/>
        <end position="193"/>
    </location>
</feature>
<proteinExistence type="predicted"/>
<evidence type="ECO:0000313" key="8">
    <source>
        <dbReference type="EMBL" id="KAF2281961.1"/>
    </source>
</evidence>
<dbReference type="GO" id="GO:0046872">
    <property type="term" value="F:metal ion binding"/>
    <property type="evidence" value="ECO:0007669"/>
    <property type="project" value="UniProtKB-KW"/>
</dbReference>
<evidence type="ECO:0000256" key="3">
    <source>
        <dbReference type="ARBA" id="ARBA00022691"/>
    </source>
</evidence>
<name>A0A6A6JZE7_HEVBR</name>
<dbReference type="InterPro" id="IPR007197">
    <property type="entry name" value="rSAM"/>
</dbReference>
<evidence type="ECO:0000256" key="6">
    <source>
        <dbReference type="ARBA" id="ARBA00023014"/>
    </source>
</evidence>
<comment type="caution">
    <text evidence="8">The sequence shown here is derived from an EMBL/GenBank/DDBJ whole genome shotgun (WGS) entry which is preliminary data.</text>
</comment>
<dbReference type="Pfam" id="PF04055">
    <property type="entry name" value="Radical_SAM"/>
    <property type="match status" value="1"/>
</dbReference>
<keyword evidence="5" id="KW-0408">Iron</keyword>
<dbReference type="Gene3D" id="3.20.20.70">
    <property type="entry name" value="Aldolase class I"/>
    <property type="match status" value="1"/>
</dbReference>
<keyword evidence="3" id="KW-0949">S-adenosyl-L-methionine</keyword>
<organism evidence="8 9">
    <name type="scientific">Hevea brasiliensis</name>
    <name type="common">Para rubber tree</name>
    <name type="synonym">Siphonia brasiliensis</name>
    <dbReference type="NCBI Taxonomy" id="3981"/>
    <lineage>
        <taxon>Eukaryota</taxon>
        <taxon>Viridiplantae</taxon>
        <taxon>Streptophyta</taxon>
        <taxon>Embryophyta</taxon>
        <taxon>Tracheophyta</taxon>
        <taxon>Spermatophyta</taxon>
        <taxon>Magnoliopsida</taxon>
        <taxon>eudicotyledons</taxon>
        <taxon>Gunneridae</taxon>
        <taxon>Pentapetalae</taxon>
        <taxon>rosids</taxon>
        <taxon>fabids</taxon>
        <taxon>Malpighiales</taxon>
        <taxon>Euphorbiaceae</taxon>
        <taxon>Crotonoideae</taxon>
        <taxon>Micrandreae</taxon>
        <taxon>Hevea</taxon>
    </lineage>
</organism>
<reference evidence="8 9" key="1">
    <citation type="journal article" date="2020" name="Mol. Plant">
        <title>The Chromosome-Based Rubber Tree Genome Provides New Insights into Spurge Genome Evolution and Rubber Biosynthesis.</title>
        <authorList>
            <person name="Liu J."/>
            <person name="Shi C."/>
            <person name="Shi C.C."/>
            <person name="Li W."/>
            <person name="Zhang Q.J."/>
            <person name="Zhang Y."/>
            <person name="Li K."/>
            <person name="Lu H.F."/>
            <person name="Shi C."/>
            <person name="Zhu S.T."/>
            <person name="Xiao Z.Y."/>
            <person name="Nan H."/>
            <person name="Yue Y."/>
            <person name="Zhu X.G."/>
            <person name="Wu Y."/>
            <person name="Hong X.N."/>
            <person name="Fan G.Y."/>
            <person name="Tong Y."/>
            <person name="Zhang D."/>
            <person name="Mao C.L."/>
            <person name="Liu Y.L."/>
            <person name="Hao S.J."/>
            <person name="Liu W.Q."/>
            <person name="Lv M.Q."/>
            <person name="Zhang H.B."/>
            <person name="Liu Y."/>
            <person name="Hu-Tang G.R."/>
            <person name="Wang J.P."/>
            <person name="Wang J.H."/>
            <person name="Sun Y.H."/>
            <person name="Ni S.B."/>
            <person name="Chen W.B."/>
            <person name="Zhang X.C."/>
            <person name="Jiao Y.N."/>
            <person name="Eichler E.E."/>
            <person name="Li G.H."/>
            <person name="Liu X."/>
            <person name="Gao L.Z."/>
        </authorList>
    </citation>
    <scope>NUCLEOTIDE SEQUENCE [LARGE SCALE GENOMIC DNA]</scope>
    <source>
        <strain evidence="9">cv. GT1</strain>
        <tissue evidence="8">Leaf</tissue>
    </source>
</reference>
<evidence type="ECO:0000256" key="1">
    <source>
        <dbReference type="ARBA" id="ARBA00001966"/>
    </source>
</evidence>
<dbReference type="GO" id="GO:0051539">
    <property type="term" value="F:4 iron, 4 sulfur cluster binding"/>
    <property type="evidence" value="ECO:0007669"/>
    <property type="project" value="UniProtKB-KW"/>
</dbReference>
<dbReference type="EMBL" id="JAAGAX010000511">
    <property type="protein sequence ID" value="KAF2281961.1"/>
    <property type="molecule type" value="Genomic_DNA"/>
</dbReference>
<evidence type="ECO:0000256" key="5">
    <source>
        <dbReference type="ARBA" id="ARBA00023004"/>
    </source>
</evidence>
<evidence type="ECO:0000256" key="2">
    <source>
        <dbReference type="ARBA" id="ARBA00022485"/>
    </source>
</evidence>
<dbReference type="InterPro" id="IPR013785">
    <property type="entry name" value="Aldolase_TIM"/>
</dbReference>
<dbReference type="PANTHER" id="PTHR10949:SF0">
    <property type="entry name" value="LIPOYL SYNTHASE, MITOCHONDRIAL"/>
    <property type="match status" value="1"/>
</dbReference>
<evidence type="ECO:0000256" key="4">
    <source>
        <dbReference type="ARBA" id="ARBA00022723"/>
    </source>
</evidence>
<dbReference type="PROSITE" id="PS51918">
    <property type="entry name" value="RADICAL_SAM"/>
    <property type="match status" value="1"/>
</dbReference>
<evidence type="ECO:0000313" key="9">
    <source>
        <dbReference type="Proteomes" id="UP000467840"/>
    </source>
</evidence>
<keyword evidence="9" id="KW-1185">Reference proteome</keyword>
<keyword evidence="6" id="KW-0411">Iron-sulfur</keyword>
<dbReference type="InterPro" id="IPR058240">
    <property type="entry name" value="rSAM_sf"/>
</dbReference>
<dbReference type="GO" id="GO:0016992">
    <property type="term" value="F:lipoate synthase activity"/>
    <property type="evidence" value="ECO:0007669"/>
    <property type="project" value="InterPro"/>
</dbReference>
<dbReference type="InterPro" id="IPR003698">
    <property type="entry name" value="Lipoyl_synth"/>
</dbReference>
<dbReference type="SUPFAM" id="SSF102114">
    <property type="entry name" value="Radical SAM enzymes"/>
    <property type="match status" value="1"/>
</dbReference>